<dbReference type="EMBL" id="CAICTM010001871">
    <property type="protein sequence ID" value="CAB9526713.1"/>
    <property type="molecule type" value="Genomic_DNA"/>
</dbReference>
<feature type="region of interest" description="Disordered" evidence="1">
    <location>
        <begin position="1"/>
        <end position="26"/>
    </location>
</feature>
<evidence type="ECO:0000256" key="1">
    <source>
        <dbReference type="SAM" id="MobiDB-lite"/>
    </source>
</evidence>
<feature type="compositionally biased region" description="Basic and acidic residues" evidence="1">
    <location>
        <begin position="1"/>
        <end position="10"/>
    </location>
</feature>
<proteinExistence type="predicted"/>
<reference evidence="2" key="1">
    <citation type="submission" date="2020-06" db="EMBL/GenBank/DDBJ databases">
        <authorList>
            <consortium name="Plant Systems Biology data submission"/>
        </authorList>
    </citation>
    <scope>NUCLEOTIDE SEQUENCE</scope>
    <source>
        <strain evidence="2">D6</strain>
    </source>
</reference>
<comment type="caution">
    <text evidence="2">The sequence shown here is derived from an EMBL/GenBank/DDBJ whole genome shotgun (WGS) entry which is preliminary data.</text>
</comment>
<evidence type="ECO:0000313" key="2">
    <source>
        <dbReference type="EMBL" id="CAB9526713.1"/>
    </source>
</evidence>
<sequence length="163" mass="17875">MAKSKRDGRSSSKGTSSKSSSSSGSSAANRLTQKLVLDDDSDVVTLLIQAFSAHRICKHVRINRPFFKKLTSEQSSQLLEAIGELPKLEIFEIDFPPREGHPLIAQALATFLKKAKKLNTITLCNLELSGESDVMIDALNSHPCLQDVKILLLQEGVPHLIHS</sequence>
<gene>
    <name evidence="2" type="ORF">SEMRO_1873_G302950.1</name>
</gene>
<keyword evidence="3" id="KW-1185">Reference proteome</keyword>
<name>A0A9N8EU10_9STRA</name>
<dbReference type="AlphaFoldDB" id="A0A9N8EU10"/>
<protein>
    <submittedName>
        <fullName evidence="2">Uncharacterized protein</fullName>
    </submittedName>
</protein>
<dbReference type="Proteomes" id="UP001153069">
    <property type="component" value="Unassembled WGS sequence"/>
</dbReference>
<feature type="compositionally biased region" description="Low complexity" evidence="1">
    <location>
        <begin position="11"/>
        <end position="26"/>
    </location>
</feature>
<organism evidence="2 3">
    <name type="scientific">Seminavis robusta</name>
    <dbReference type="NCBI Taxonomy" id="568900"/>
    <lineage>
        <taxon>Eukaryota</taxon>
        <taxon>Sar</taxon>
        <taxon>Stramenopiles</taxon>
        <taxon>Ochrophyta</taxon>
        <taxon>Bacillariophyta</taxon>
        <taxon>Bacillariophyceae</taxon>
        <taxon>Bacillariophycidae</taxon>
        <taxon>Naviculales</taxon>
        <taxon>Naviculaceae</taxon>
        <taxon>Seminavis</taxon>
    </lineage>
</organism>
<evidence type="ECO:0000313" key="3">
    <source>
        <dbReference type="Proteomes" id="UP001153069"/>
    </source>
</evidence>
<accession>A0A9N8EU10</accession>